<keyword evidence="3" id="KW-1185">Reference proteome</keyword>
<reference evidence="3" key="1">
    <citation type="journal article" date="2009" name="BMC Bioinformatics">
        <title>The Mycoplasma conjunctivae genome sequencing, annotation and analysis.</title>
        <authorList>
            <person name="Calderon-Copete S.P."/>
            <person name="Wigger G."/>
            <person name="Wunderlin C."/>
            <person name="Schmidheini T."/>
            <person name="Frey J."/>
            <person name="Quail M.A."/>
            <person name="Falquet L."/>
        </authorList>
    </citation>
    <scope>NUCLEOTIDE SEQUENCE [LARGE SCALE GENOMIC DNA]</scope>
    <source>
        <strain evidence="3">ATCC 25834 / NCTC 10147 / HRC/581</strain>
    </source>
</reference>
<gene>
    <name evidence="2" type="ordered locus">MCJ_003650</name>
</gene>
<name>C5J6G2_MESCH</name>
<proteinExistence type="predicted"/>
<dbReference type="eggNOG" id="ENOG5033ZHA">
    <property type="taxonomic scope" value="Bacteria"/>
</dbReference>
<feature type="transmembrane region" description="Helical" evidence="1">
    <location>
        <begin position="1162"/>
        <end position="1182"/>
    </location>
</feature>
<dbReference type="HOGENOM" id="CLU_270298_0_0_14"/>
<evidence type="ECO:0000313" key="3">
    <source>
        <dbReference type="Proteomes" id="UP000001491"/>
    </source>
</evidence>
<organism evidence="2 3">
    <name type="scientific">Mesomycoplasma conjunctivae (strain ATCC 25834 / NCTC 10147 / HRC/581)</name>
    <name type="common">Mycoplasma conjunctivae</name>
    <dbReference type="NCBI Taxonomy" id="572263"/>
    <lineage>
        <taxon>Bacteria</taxon>
        <taxon>Bacillati</taxon>
        <taxon>Mycoplasmatota</taxon>
        <taxon>Mycoplasmoidales</taxon>
        <taxon>Metamycoplasmataceae</taxon>
        <taxon>Mesomycoplasma</taxon>
    </lineage>
</organism>
<dbReference type="AlphaFoldDB" id="C5J6G2"/>
<dbReference type="NCBIfam" id="NF045892">
    <property type="entry name" value="ICE_Mbov_0399"/>
    <property type="match status" value="1"/>
</dbReference>
<evidence type="ECO:0000256" key="1">
    <source>
        <dbReference type="SAM" id="Phobius"/>
    </source>
</evidence>
<keyword evidence="1" id="KW-0472">Membrane</keyword>
<sequence length="1191" mass="137300">MPSLINNIPIYNTNRRIDEKFAPKSRHISVSKNYNVNVNLAYQAPKAKIKISTEGDNSYGIGWLGGSNFGVSYNDKSTVKQLSAGWFSDYEWNLQQGYYPLWKRNYVKKNNGFYDINSGSGIRDDYVHNFNDIKFQRSPTQNESFSLLKVTLDNWDISSGLKEEFAKQLNNQNWSDFTLTEFKLNFAYTISDEHIVSVKTTMSATAKFQEKSLHENQEINKLNSYLNNIKNQFNTRFNGKFIIPTDTGYANGLNALASKTTNKSNKEYFHDLVNNWFDPIKTQNDNNYKAEFWYTTNSKNEPSEVFIKFYNPIDKRYEQFILSSNMKIEWQPTEFLKKQSFSSRLEFIPSYIYDYDTKTKRLVRILSPKKEINDDETKKLKEESARSNSSQLYGGKFEYFGDVGVEFSASDDENEVLYINDKPVDVLNKHFSTILKDLRLEDKEEGAINTYKVEIKQFKRDSKSKNNSEVVKTYTVHITTKSVNSILEGKWFAWDPKNNPKQKDLITENLLDSKGNPILDNQGNSVKNPNFDPYINPTTGTKKQLLWVTNKFNCSWQRCQTGIEDAIFYPDSSIAQSGFIAEAAVVGKGVNLSLNTNIKNSNTEVKRYSVNLANQNNFEIQEHNIPGLATSKKGTKEEIINNENNYFSTSGLWLFRVSHEKDQQSFKLFLIGENSNTSLFTDIVHSNYYTPFWSSLAGKNLKEYLKKERKLSEKNIDSLSYEKVLSYWKSYIDFKLNKNQIQDPNLSDLAKIIDKNLEEQIVNNQIDLKQNQKINLQVDISDFVSSLSQQQLEALKFDKNSNSAHLNFNVENLSTNSDNSKDLILDLDKNQSIPLNFKYNFEYTGIRNQDEIKKLKSTKEEILVKDFLESEIKKTITKNPFLSSDQLLEKINYLSSSITGRDDVQTIINYQGLSDYQVELKTSNEGIFFDKNKFKFNLKEIQEEAKNNYNPFSILPDNFTINLAGIDNNTQAIDYIKSQIQEATNGKLKANQDFDFVSLQPLITNSTILNPEENLSNLDLANSINLGLQSLKQPGFANIKIINTVANTQKPNITDLSKIKLDPIILKTNKESEISEELIQQLNQQLVKFDLNVQDYLTANNFNLALEKIQNNKVSDIELEPANFLTNNKLKIKVENLDFNNLISDLDIKKDVIEKRNESITWIIPAILIPIIIISVAIFFIFRKKFKTFKK</sequence>
<evidence type="ECO:0000313" key="2">
    <source>
        <dbReference type="EMBL" id="CAT05054.1"/>
    </source>
</evidence>
<protein>
    <submittedName>
        <fullName evidence="2">Uncharacterized protein</fullName>
    </submittedName>
</protein>
<keyword evidence="1" id="KW-0812">Transmembrane</keyword>
<accession>C5J6G2</accession>
<dbReference type="Proteomes" id="UP000001491">
    <property type="component" value="Chromosome"/>
</dbReference>
<keyword evidence="1" id="KW-1133">Transmembrane helix</keyword>
<dbReference type="EMBL" id="FM864216">
    <property type="protein sequence ID" value="CAT05054.1"/>
    <property type="molecule type" value="Genomic_DNA"/>
</dbReference>
<dbReference type="KEGG" id="mco:MCJ_003650"/>